<evidence type="ECO:0000313" key="1">
    <source>
        <dbReference type="EMBL" id="KAK3752958.1"/>
    </source>
</evidence>
<dbReference type="EMBL" id="JAWDGP010005730">
    <property type="protein sequence ID" value="KAK3752958.1"/>
    <property type="molecule type" value="Genomic_DNA"/>
</dbReference>
<keyword evidence="2" id="KW-1185">Reference proteome</keyword>
<dbReference type="AlphaFoldDB" id="A0AAE0YNZ7"/>
<name>A0AAE0YNZ7_9GAST</name>
<reference evidence="1" key="1">
    <citation type="journal article" date="2023" name="G3 (Bethesda)">
        <title>A reference genome for the long-term kleptoplast-retaining sea slug Elysia crispata morphotype clarki.</title>
        <authorList>
            <person name="Eastman K.E."/>
            <person name="Pendleton A.L."/>
            <person name="Shaikh M.A."/>
            <person name="Suttiyut T."/>
            <person name="Ogas R."/>
            <person name="Tomko P."/>
            <person name="Gavelis G."/>
            <person name="Widhalm J.R."/>
            <person name="Wisecaver J.H."/>
        </authorList>
    </citation>
    <scope>NUCLEOTIDE SEQUENCE</scope>
    <source>
        <strain evidence="1">ECLA1</strain>
    </source>
</reference>
<protein>
    <submittedName>
        <fullName evidence="1">Uncharacterized protein</fullName>
    </submittedName>
</protein>
<gene>
    <name evidence="1" type="ORF">RRG08_021202</name>
</gene>
<evidence type="ECO:0000313" key="2">
    <source>
        <dbReference type="Proteomes" id="UP001283361"/>
    </source>
</evidence>
<proteinExistence type="predicted"/>
<dbReference type="Proteomes" id="UP001283361">
    <property type="component" value="Unassembled WGS sequence"/>
</dbReference>
<organism evidence="1 2">
    <name type="scientific">Elysia crispata</name>
    <name type="common">lettuce slug</name>
    <dbReference type="NCBI Taxonomy" id="231223"/>
    <lineage>
        <taxon>Eukaryota</taxon>
        <taxon>Metazoa</taxon>
        <taxon>Spiralia</taxon>
        <taxon>Lophotrochozoa</taxon>
        <taxon>Mollusca</taxon>
        <taxon>Gastropoda</taxon>
        <taxon>Heterobranchia</taxon>
        <taxon>Euthyneura</taxon>
        <taxon>Panpulmonata</taxon>
        <taxon>Sacoglossa</taxon>
        <taxon>Placobranchoidea</taxon>
        <taxon>Plakobranchidae</taxon>
        <taxon>Elysia</taxon>
    </lineage>
</organism>
<comment type="caution">
    <text evidence="1">The sequence shown here is derived from an EMBL/GenBank/DDBJ whole genome shotgun (WGS) entry which is preliminary data.</text>
</comment>
<sequence length="54" mass="6052">MGESIGRDFNWFPVSAKVSGSSLTSYKWKGFDASFKCNERNKNVKLDINDSCSV</sequence>
<accession>A0AAE0YNZ7</accession>